<dbReference type="RefSeq" id="WP_012936120.1">
    <property type="nucleotide sequence ID" value="NC_013739.1"/>
</dbReference>
<keyword evidence="3" id="KW-1185">Reference proteome</keyword>
<evidence type="ECO:0000313" key="2">
    <source>
        <dbReference type="EMBL" id="ADB53069.1"/>
    </source>
</evidence>
<proteinExistence type="predicted"/>
<dbReference type="PRINTS" id="PR00411">
    <property type="entry name" value="PNDRDTASEI"/>
</dbReference>
<dbReference type="InterPro" id="IPR036188">
    <property type="entry name" value="FAD/NAD-bd_sf"/>
</dbReference>
<dbReference type="Pfam" id="PF13450">
    <property type="entry name" value="NAD_binding_8"/>
    <property type="match status" value="1"/>
</dbReference>
<name>D3F9X4_CONWI</name>
<dbReference type="Proteomes" id="UP000008229">
    <property type="component" value="Chromosome"/>
</dbReference>
<sequence length="412" mass="43474">MADTSEITVVGGGVTGLVASIACAEQGASVRLLERHAALGGRGRSTDGPYRANFGPHVLYANGTLFPWLKERGLLPPLARPPLGGVRFRVGGAARRLPPTALASAVARLWRVREAPHDLDFRSWASGRVGERGAQLLARSAGVYCFHHDPGELSAAFVWARWRQAFVNPTLKARYVTGGWSSLIAALDAGARERGVRIETGTAVHELPPGPAIVATELPDARRLLGDETLHWPSGATVALDLGLRRRRGEPFVVWDLDEAGWIERFTAPDPTLAPDGEELVQAQLPLRPGESADDAERRLEALLDTGLGSGWRERVTFRRRMTLVARSGALDPPGTTWRDRPAIDRGGGIFLAGDAVAAPGLLSDPAATSALEAARGALAWAGHAPGSAAPGAAAPGAAAQPAGLRAETSRL</sequence>
<dbReference type="PANTHER" id="PTHR43734:SF1">
    <property type="entry name" value="PHYTOENE DESATURASE"/>
    <property type="match status" value="1"/>
</dbReference>
<reference evidence="2 3" key="1">
    <citation type="journal article" date="2010" name="Stand. Genomic Sci.">
        <title>Complete genome sequence of Conexibacter woesei type strain (ID131577).</title>
        <authorList>
            <person name="Pukall R."/>
            <person name="Lapidus A."/>
            <person name="Glavina Del Rio T."/>
            <person name="Copeland A."/>
            <person name="Tice H."/>
            <person name="Cheng J.-F."/>
            <person name="Lucas S."/>
            <person name="Chen F."/>
            <person name="Nolan M."/>
            <person name="Bruce D."/>
            <person name="Goodwin L."/>
            <person name="Pitluck S."/>
            <person name="Mavromatis K."/>
            <person name="Ivanova N."/>
            <person name="Ovchinnikova G."/>
            <person name="Pati A."/>
            <person name="Chen A."/>
            <person name="Palaniappan K."/>
            <person name="Land M."/>
            <person name="Hauser L."/>
            <person name="Chang Y.-J."/>
            <person name="Jeffries C.D."/>
            <person name="Chain P."/>
            <person name="Meincke L."/>
            <person name="Sims D."/>
            <person name="Brettin T."/>
            <person name="Detter J.C."/>
            <person name="Rohde M."/>
            <person name="Goeker M."/>
            <person name="Bristow J."/>
            <person name="Eisen J.A."/>
            <person name="Markowitz V."/>
            <person name="Kyrpides N.C."/>
            <person name="Klenk H.-P."/>
            <person name="Hugenholtz P."/>
        </authorList>
    </citation>
    <scope>NUCLEOTIDE SEQUENCE [LARGE SCALE GENOMIC DNA]</scope>
    <source>
        <strain evidence="3">DSM 14684 / CIP 108061 / JCM 11494 / NBRC 100937 / ID131577</strain>
    </source>
</reference>
<dbReference type="AlphaFoldDB" id="D3F9X4"/>
<dbReference type="KEGG" id="cwo:Cwoe_4656"/>
<feature type="compositionally biased region" description="Low complexity" evidence="1">
    <location>
        <begin position="385"/>
        <end position="404"/>
    </location>
</feature>
<dbReference type="eggNOG" id="COG1233">
    <property type="taxonomic scope" value="Bacteria"/>
</dbReference>
<gene>
    <name evidence="2" type="ordered locus">Cwoe_4656</name>
</gene>
<dbReference type="SUPFAM" id="SSF51905">
    <property type="entry name" value="FAD/NAD(P)-binding domain"/>
    <property type="match status" value="1"/>
</dbReference>
<dbReference type="EMBL" id="CP001854">
    <property type="protein sequence ID" value="ADB53069.1"/>
    <property type="molecule type" value="Genomic_DNA"/>
</dbReference>
<dbReference type="OrthoDB" id="5501831at2"/>
<evidence type="ECO:0000256" key="1">
    <source>
        <dbReference type="SAM" id="MobiDB-lite"/>
    </source>
</evidence>
<accession>D3F9X4</accession>
<protein>
    <submittedName>
        <fullName evidence="2">FAD dependent oxidoreductase</fullName>
    </submittedName>
</protein>
<reference evidence="3" key="2">
    <citation type="submission" date="2010-01" db="EMBL/GenBank/DDBJ databases">
        <title>The complete genome of Conexibacter woesei DSM 14684.</title>
        <authorList>
            <consortium name="US DOE Joint Genome Institute (JGI-PGF)"/>
            <person name="Lucas S."/>
            <person name="Copeland A."/>
            <person name="Lapidus A."/>
            <person name="Glavina del Rio T."/>
            <person name="Dalin E."/>
            <person name="Tice H."/>
            <person name="Bruce D."/>
            <person name="Goodwin L."/>
            <person name="Pitluck S."/>
            <person name="Kyrpides N."/>
            <person name="Mavromatis K."/>
            <person name="Ivanova N."/>
            <person name="Mikhailova N."/>
            <person name="Chertkov O."/>
            <person name="Brettin T."/>
            <person name="Detter J.C."/>
            <person name="Han C."/>
            <person name="Larimer F."/>
            <person name="Land M."/>
            <person name="Hauser L."/>
            <person name="Markowitz V."/>
            <person name="Cheng J.-F."/>
            <person name="Hugenholtz P."/>
            <person name="Woyke T."/>
            <person name="Wu D."/>
            <person name="Pukall R."/>
            <person name="Steenblock K."/>
            <person name="Schneider S."/>
            <person name="Klenk H.-P."/>
            <person name="Eisen J.A."/>
        </authorList>
    </citation>
    <scope>NUCLEOTIDE SEQUENCE [LARGE SCALE GENOMIC DNA]</scope>
    <source>
        <strain evidence="3">DSM 14684 / CIP 108061 / JCM 11494 / NBRC 100937 / ID131577</strain>
    </source>
</reference>
<organism evidence="2 3">
    <name type="scientific">Conexibacter woesei (strain DSM 14684 / CCUG 47730 / CIP 108061 / JCM 11494 / NBRC 100937 / ID131577)</name>
    <dbReference type="NCBI Taxonomy" id="469383"/>
    <lineage>
        <taxon>Bacteria</taxon>
        <taxon>Bacillati</taxon>
        <taxon>Actinomycetota</taxon>
        <taxon>Thermoleophilia</taxon>
        <taxon>Solirubrobacterales</taxon>
        <taxon>Conexibacteraceae</taxon>
        <taxon>Conexibacter</taxon>
    </lineage>
</organism>
<dbReference type="Gene3D" id="3.50.50.60">
    <property type="entry name" value="FAD/NAD(P)-binding domain"/>
    <property type="match status" value="1"/>
</dbReference>
<dbReference type="PANTHER" id="PTHR43734">
    <property type="entry name" value="PHYTOENE DESATURASE"/>
    <property type="match status" value="1"/>
</dbReference>
<dbReference type="HOGENOM" id="CLU_709628_0_0_11"/>
<feature type="region of interest" description="Disordered" evidence="1">
    <location>
        <begin position="385"/>
        <end position="412"/>
    </location>
</feature>
<evidence type="ECO:0000313" key="3">
    <source>
        <dbReference type="Proteomes" id="UP000008229"/>
    </source>
</evidence>
<dbReference type="STRING" id="469383.Cwoe_4656"/>